<accession>A0A562BD69</accession>
<keyword evidence="6 12" id="KW-0812">Transmembrane</keyword>
<dbReference type="InterPro" id="IPR023229">
    <property type="entry name" value="T2SS_M_periplasmic_sf"/>
</dbReference>
<dbReference type="GO" id="GO:0015628">
    <property type="term" value="P:protein secretion by the type II secretion system"/>
    <property type="evidence" value="ECO:0007669"/>
    <property type="project" value="InterPro"/>
</dbReference>
<dbReference type="Pfam" id="PF04612">
    <property type="entry name" value="T2SSM"/>
    <property type="match status" value="1"/>
</dbReference>
<feature type="transmembrane region" description="Helical" evidence="12">
    <location>
        <begin position="60"/>
        <end position="79"/>
    </location>
</feature>
<evidence type="ECO:0000256" key="10">
    <source>
        <dbReference type="SAM" id="Coils"/>
    </source>
</evidence>
<dbReference type="Proteomes" id="UP000318141">
    <property type="component" value="Unassembled WGS sequence"/>
</dbReference>
<evidence type="ECO:0000256" key="2">
    <source>
        <dbReference type="ARBA" id="ARBA00010637"/>
    </source>
</evidence>
<evidence type="ECO:0000256" key="8">
    <source>
        <dbReference type="ARBA" id="ARBA00022989"/>
    </source>
</evidence>
<dbReference type="InterPro" id="IPR007690">
    <property type="entry name" value="T2SS_GspM"/>
</dbReference>
<keyword evidence="14" id="KW-1185">Reference proteome</keyword>
<dbReference type="GO" id="GO:0015627">
    <property type="term" value="C:type II protein secretion system complex"/>
    <property type="evidence" value="ECO:0007669"/>
    <property type="project" value="InterPro"/>
</dbReference>
<keyword evidence="10" id="KW-0175">Coiled coil</keyword>
<comment type="caution">
    <text evidence="13">The sequence shown here is derived from an EMBL/GenBank/DDBJ whole genome shotgun (WGS) entry which is preliminary data.</text>
</comment>
<evidence type="ECO:0000256" key="9">
    <source>
        <dbReference type="ARBA" id="ARBA00023136"/>
    </source>
</evidence>
<name>A0A562BD69_9BURK</name>
<keyword evidence="9 12" id="KW-0472">Membrane</keyword>
<protein>
    <submittedName>
        <fullName evidence="13">Type II secretion system protein M (GspM)</fullName>
    </submittedName>
</protein>
<gene>
    <name evidence="13" type="ORF">L602_003200000240</name>
</gene>
<feature type="region of interest" description="Disordered" evidence="11">
    <location>
        <begin position="1"/>
        <end position="20"/>
    </location>
</feature>
<evidence type="ECO:0000256" key="11">
    <source>
        <dbReference type="SAM" id="MobiDB-lite"/>
    </source>
</evidence>
<dbReference type="GO" id="GO:0005886">
    <property type="term" value="C:plasma membrane"/>
    <property type="evidence" value="ECO:0007669"/>
    <property type="project" value="UniProtKB-SubCell"/>
</dbReference>
<keyword evidence="8 12" id="KW-1133">Transmembrane helix</keyword>
<organism evidence="13 14">
    <name type="scientific">Cupriavidus gilardii J11</name>
    <dbReference type="NCBI Taxonomy" id="936133"/>
    <lineage>
        <taxon>Bacteria</taxon>
        <taxon>Pseudomonadati</taxon>
        <taxon>Pseudomonadota</taxon>
        <taxon>Betaproteobacteria</taxon>
        <taxon>Burkholderiales</taxon>
        <taxon>Burkholderiaceae</taxon>
        <taxon>Cupriavidus</taxon>
    </lineage>
</organism>
<dbReference type="Gene3D" id="3.30.1360.100">
    <property type="entry name" value="General secretion pathway protein M, EpsM"/>
    <property type="match status" value="1"/>
</dbReference>
<evidence type="ECO:0000256" key="3">
    <source>
        <dbReference type="ARBA" id="ARBA00022448"/>
    </source>
</evidence>
<evidence type="ECO:0000256" key="6">
    <source>
        <dbReference type="ARBA" id="ARBA00022692"/>
    </source>
</evidence>
<dbReference type="EMBL" id="VLJN01000026">
    <property type="protein sequence ID" value="TWG83091.1"/>
    <property type="molecule type" value="Genomic_DNA"/>
</dbReference>
<proteinExistence type="inferred from homology"/>
<evidence type="ECO:0000256" key="4">
    <source>
        <dbReference type="ARBA" id="ARBA00022475"/>
    </source>
</evidence>
<evidence type="ECO:0000313" key="14">
    <source>
        <dbReference type="Proteomes" id="UP000318141"/>
    </source>
</evidence>
<evidence type="ECO:0000256" key="7">
    <source>
        <dbReference type="ARBA" id="ARBA00022927"/>
    </source>
</evidence>
<comment type="similarity">
    <text evidence="2">Belongs to the GSP M family.</text>
</comment>
<sequence length="210" mass="22417">MMPRAPDRPSPSAAPSAAAAGNRARAGRLAWMHTLRPRIPEPWRERASAFWSARNPREQALLAGGGAVLALVVGYSMLWEPAAEGRERLSRSLPQLRAELAEMETLAQEARGLSASPAPSLRGEALVNALREGMTQHGLSPTRLASVGDNAVQVQFERVPFGAVAGWMSAVRQQQRLKVTEARIDYVGKTALVNVTATLQGPGANPAGRG</sequence>
<keyword evidence="5" id="KW-0997">Cell inner membrane</keyword>
<comment type="subcellular location">
    <subcellularLocation>
        <location evidence="1">Cell inner membrane</location>
        <topology evidence="1">Single-pass membrane protein</topology>
    </subcellularLocation>
</comment>
<evidence type="ECO:0000313" key="13">
    <source>
        <dbReference type="EMBL" id="TWG83091.1"/>
    </source>
</evidence>
<keyword evidence="4" id="KW-1003">Cell membrane</keyword>
<reference evidence="13 14" key="1">
    <citation type="submission" date="2019-07" db="EMBL/GenBank/DDBJ databases">
        <title>Genome sequencing of lignin-degrading bacterial isolates.</title>
        <authorList>
            <person name="Gladden J."/>
        </authorList>
    </citation>
    <scope>NUCLEOTIDE SEQUENCE [LARGE SCALE GENOMIC DNA]</scope>
    <source>
        <strain evidence="13 14">J11</strain>
    </source>
</reference>
<evidence type="ECO:0000256" key="1">
    <source>
        <dbReference type="ARBA" id="ARBA00004377"/>
    </source>
</evidence>
<dbReference type="SUPFAM" id="SSF103054">
    <property type="entry name" value="General secretion pathway protein M, EpsM"/>
    <property type="match status" value="1"/>
</dbReference>
<evidence type="ECO:0000256" key="12">
    <source>
        <dbReference type="SAM" id="Phobius"/>
    </source>
</evidence>
<dbReference type="AlphaFoldDB" id="A0A562BD69"/>
<evidence type="ECO:0000256" key="5">
    <source>
        <dbReference type="ARBA" id="ARBA00022519"/>
    </source>
</evidence>
<keyword evidence="3" id="KW-0813">Transport</keyword>
<feature type="coiled-coil region" evidence="10">
    <location>
        <begin position="86"/>
        <end position="113"/>
    </location>
</feature>
<keyword evidence="7" id="KW-0653">Protein transport</keyword>